<feature type="non-terminal residue" evidence="1">
    <location>
        <position position="598"/>
    </location>
</feature>
<protein>
    <submittedName>
        <fullName evidence="1">Uncharacterized protein</fullName>
    </submittedName>
</protein>
<dbReference type="EMBL" id="LAZR01030778">
    <property type="protein sequence ID" value="KKL55616.1"/>
    <property type="molecule type" value="Genomic_DNA"/>
</dbReference>
<reference evidence="1" key="1">
    <citation type="journal article" date="2015" name="Nature">
        <title>Complex archaea that bridge the gap between prokaryotes and eukaryotes.</title>
        <authorList>
            <person name="Spang A."/>
            <person name="Saw J.H."/>
            <person name="Jorgensen S.L."/>
            <person name="Zaremba-Niedzwiedzka K."/>
            <person name="Martijn J."/>
            <person name="Lind A.E."/>
            <person name="van Eijk R."/>
            <person name="Schleper C."/>
            <person name="Guy L."/>
            <person name="Ettema T.J."/>
        </authorList>
    </citation>
    <scope>NUCLEOTIDE SEQUENCE</scope>
</reference>
<name>A0A0F9DP87_9ZZZZ</name>
<comment type="caution">
    <text evidence="1">The sequence shown here is derived from an EMBL/GenBank/DDBJ whole genome shotgun (WGS) entry which is preliminary data.</text>
</comment>
<organism evidence="1">
    <name type="scientific">marine sediment metagenome</name>
    <dbReference type="NCBI Taxonomy" id="412755"/>
    <lineage>
        <taxon>unclassified sequences</taxon>
        <taxon>metagenomes</taxon>
        <taxon>ecological metagenomes</taxon>
    </lineage>
</organism>
<sequence>SEVTVAIENLPFSSLVSVEGSSGDRSFNYLGTQETLPVNSQNFYMIPNLALFTDAYNIEEQSYQDGFVSLYYGSGTQVGGETDYDDRIYMTYANTQVDDYDSIITSGVPTSWEESFNITNQFLTTQDITVSGTALYHQLFDMTNDVIDNDDLVSILGNISGVYFGVKIPDEVNIAHIRAIGTPYEYDLSVQGFPIGDYVDGTYSNVVTEGFTQEFDGRSITELLNSTTDFSLEFASNGSKYIVFYQPLSAITQNYAQNNKLMVDYWSYHTFMEGFDYKIQEDPNDPFVSIINWTYYIEDLTTYTMHPDFSVDTSFFIEFSALSWSSANNDYIKDVQDKFTFRPVIKSNISVFYYGDDNESFSILNIVPQDQFNDSSIYKDLYIEIWQVGDPSTIELFNINLDPIIFDYIFQDENVSFYYWVNFTKIQEDLDTMRSGYTIVDDSYTYIEVNFISSRLIYELAQTPFNYDYLGAAHNSYHIKLTVEGQSPIYSYDTTEFNKFVEKIEDNYIYFNDKVFGEEGYIENKTQITIDFKAKLQPGLLDREHFSMVIYPWKHYFDVELSSITGPINYRDGYRKLSSSSIIAPFEYSLSINDTYSL</sequence>
<evidence type="ECO:0000313" key="1">
    <source>
        <dbReference type="EMBL" id="KKL55616.1"/>
    </source>
</evidence>
<dbReference type="AlphaFoldDB" id="A0A0F9DP87"/>
<proteinExistence type="predicted"/>
<gene>
    <name evidence="1" type="ORF">LCGC14_2253630</name>
</gene>
<accession>A0A0F9DP87</accession>
<feature type="non-terminal residue" evidence="1">
    <location>
        <position position="1"/>
    </location>
</feature>